<name>A0ABW3V833_9HYPH</name>
<dbReference type="InterPro" id="IPR011724">
    <property type="entry name" value="Cyd_oper_YbgT"/>
</dbReference>
<keyword evidence="2" id="KW-0812">Transmembrane</keyword>
<keyword evidence="4" id="KW-1185">Reference proteome</keyword>
<feature type="transmembrane region" description="Helical" evidence="2">
    <location>
        <begin position="6"/>
        <end position="24"/>
    </location>
</feature>
<evidence type="ECO:0000256" key="1">
    <source>
        <dbReference type="SAM" id="MobiDB-lite"/>
    </source>
</evidence>
<evidence type="ECO:0000313" key="4">
    <source>
        <dbReference type="Proteomes" id="UP001597263"/>
    </source>
</evidence>
<feature type="compositionally biased region" description="Low complexity" evidence="1">
    <location>
        <begin position="64"/>
        <end position="74"/>
    </location>
</feature>
<sequence>MWYFSWILGLGLAASFAIFNAMWFELRNDVLVRAPALAPKMKNKPVTPKVKNVSVTPEMKQKEQAAAAGKGQTV</sequence>
<comment type="caution">
    <text evidence="3">The sequence shown here is derived from an EMBL/GenBank/DDBJ whole genome shotgun (WGS) entry which is preliminary data.</text>
</comment>
<feature type="region of interest" description="Disordered" evidence="1">
    <location>
        <begin position="48"/>
        <end position="74"/>
    </location>
</feature>
<evidence type="ECO:0000256" key="2">
    <source>
        <dbReference type="SAM" id="Phobius"/>
    </source>
</evidence>
<dbReference type="RefSeq" id="WP_374806765.1">
    <property type="nucleotide sequence ID" value="NZ_JAUCBM010000001.1"/>
</dbReference>
<keyword evidence="2" id="KW-0472">Membrane</keyword>
<dbReference type="Proteomes" id="UP001597263">
    <property type="component" value="Unassembled WGS sequence"/>
</dbReference>
<keyword evidence="2" id="KW-1133">Transmembrane helix</keyword>
<proteinExistence type="predicted"/>
<dbReference type="Pfam" id="PF08173">
    <property type="entry name" value="YbgT_YccB"/>
    <property type="match status" value="1"/>
</dbReference>
<organism evidence="3 4">
    <name type="scientific">Pseudochrobactrum kiredjianiae</name>
    <dbReference type="NCBI Taxonomy" id="386305"/>
    <lineage>
        <taxon>Bacteria</taxon>
        <taxon>Pseudomonadati</taxon>
        <taxon>Pseudomonadota</taxon>
        <taxon>Alphaproteobacteria</taxon>
        <taxon>Hyphomicrobiales</taxon>
        <taxon>Brucellaceae</taxon>
        <taxon>Pseudochrobactrum</taxon>
    </lineage>
</organism>
<dbReference type="InterPro" id="IPR012994">
    <property type="entry name" value="YbgT_YccB"/>
</dbReference>
<protein>
    <submittedName>
        <fullName evidence="3">Cytochrome bd-I oxidase subunit CydX</fullName>
    </submittedName>
</protein>
<gene>
    <name evidence="3" type="primary">cydX</name>
    <name evidence="3" type="ORF">ACFQ35_18005</name>
</gene>
<dbReference type="EMBL" id="JBHTMA010000040">
    <property type="protein sequence ID" value="MFD1229040.1"/>
    <property type="molecule type" value="Genomic_DNA"/>
</dbReference>
<evidence type="ECO:0000313" key="3">
    <source>
        <dbReference type="EMBL" id="MFD1229040.1"/>
    </source>
</evidence>
<dbReference type="NCBIfam" id="TIGR02106">
    <property type="entry name" value="cyd_oper_ybgT"/>
    <property type="match status" value="1"/>
</dbReference>
<reference evidence="4" key="1">
    <citation type="journal article" date="2019" name="Int. J. Syst. Evol. Microbiol.">
        <title>The Global Catalogue of Microorganisms (GCM) 10K type strain sequencing project: providing services to taxonomists for standard genome sequencing and annotation.</title>
        <authorList>
            <consortium name="The Broad Institute Genomics Platform"/>
            <consortium name="The Broad Institute Genome Sequencing Center for Infectious Disease"/>
            <person name="Wu L."/>
            <person name="Ma J."/>
        </authorList>
    </citation>
    <scope>NUCLEOTIDE SEQUENCE [LARGE SCALE GENOMIC DNA]</scope>
    <source>
        <strain evidence="4">CCUG 49584</strain>
    </source>
</reference>
<feature type="compositionally biased region" description="Low complexity" evidence="1">
    <location>
        <begin position="48"/>
        <end position="57"/>
    </location>
</feature>
<accession>A0ABW3V833</accession>